<evidence type="ECO:0000256" key="11">
    <source>
        <dbReference type="ARBA" id="ARBA00040821"/>
    </source>
</evidence>
<dbReference type="InterPro" id="IPR002159">
    <property type="entry name" value="CD36_fam"/>
</dbReference>
<evidence type="ECO:0000313" key="16">
    <source>
        <dbReference type="RefSeq" id="XP_013773477.1"/>
    </source>
</evidence>
<keyword evidence="5 14" id="KW-0812">Transmembrane</keyword>
<organism evidence="15 16">
    <name type="scientific">Limulus polyphemus</name>
    <name type="common">Atlantic horseshoe crab</name>
    <dbReference type="NCBI Taxonomy" id="6850"/>
    <lineage>
        <taxon>Eukaryota</taxon>
        <taxon>Metazoa</taxon>
        <taxon>Ecdysozoa</taxon>
        <taxon>Arthropoda</taxon>
        <taxon>Chelicerata</taxon>
        <taxon>Merostomata</taxon>
        <taxon>Xiphosura</taxon>
        <taxon>Limulidae</taxon>
        <taxon>Limulus</taxon>
    </lineage>
</organism>
<proteinExistence type="inferred from homology"/>
<evidence type="ECO:0000256" key="3">
    <source>
        <dbReference type="ARBA" id="ARBA00010532"/>
    </source>
</evidence>
<keyword evidence="8" id="KW-1015">Disulfide bond</keyword>
<evidence type="ECO:0000256" key="5">
    <source>
        <dbReference type="ARBA" id="ARBA00022692"/>
    </source>
</evidence>
<name>A0ABM1B2I2_LIMPO</name>
<dbReference type="PANTHER" id="PTHR11923:SF110">
    <property type="entry name" value="SCAVENGER RECEPTOR CLASS B MEMBER 1"/>
    <property type="match status" value="1"/>
</dbReference>
<keyword evidence="10" id="KW-0325">Glycoprotein</keyword>
<evidence type="ECO:0000256" key="4">
    <source>
        <dbReference type="ARBA" id="ARBA00022475"/>
    </source>
</evidence>
<dbReference type="Proteomes" id="UP000694941">
    <property type="component" value="Unplaced"/>
</dbReference>
<dbReference type="PRINTS" id="PR01609">
    <property type="entry name" value="CD36FAMILY"/>
</dbReference>
<gene>
    <name evidence="16" type="primary">LOC106458499</name>
</gene>
<keyword evidence="15" id="KW-1185">Reference proteome</keyword>
<feature type="transmembrane region" description="Helical" evidence="14">
    <location>
        <begin position="199"/>
        <end position="219"/>
    </location>
</feature>
<sequence length="261" mass="29595">MYLQDFDGELDPPLTKEQETITLFQTDLCRSWKLNYKEEVNNHGMKCRRFSAMESVLANGTDNPENSCFSTRRLLPSGVMDLSPCRYDTPVALSFPHFYLASPSYLNDVEGLKPNASHHEFFLDIHPMSGISTSIGARIQLNAILEQDKKIRQFSNITELVLPVLWQEVSGYLTEELADELLKDLEDPLIYGADFAYCFLAIGVVLLLVACTLLIYHWFDMRRQSRQGSPLLIYDDVDEEGTHSTEDGVSPKTNDHYDGAA</sequence>
<comment type="similarity">
    <text evidence="3">Belongs to the CD36 family.</text>
</comment>
<evidence type="ECO:0000256" key="14">
    <source>
        <dbReference type="SAM" id="Phobius"/>
    </source>
</evidence>
<evidence type="ECO:0000256" key="2">
    <source>
        <dbReference type="ARBA" id="ARBA00004651"/>
    </source>
</evidence>
<reference evidence="16" key="1">
    <citation type="submission" date="2025-08" db="UniProtKB">
        <authorList>
            <consortium name="RefSeq"/>
        </authorList>
    </citation>
    <scope>IDENTIFICATION</scope>
    <source>
        <tissue evidence="16">Muscle</tissue>
    </source>
</reference>
<evidence type="ECO:0000256" key="7">
    <source>
        <dbReference type="ARBA" id="ARBA00023136"/>
    </source>
</evidence>
<evidence type="ECO:0000256" key="6">
    <source>
        <dbReference type="ARBA" id="ARBA00022989"/>
    </source>
</evidence>
<keyword evidence="4" id="KW-1003">Cell membrane</keyword>
<keyword evidence="7 14" id="KW-0472">Membrane</keyword>
<protein>
    <recommendedName>
        <fullName evidence="11">Scavenger receptor class B member 1</fullName>
    </recommendedName>
    <alternativeName>
        <fullName evidence="12">SR-BI</fullName>
    </alternativeName>
</protein>
<dbReference type="RefSeq" id="XP_013773477.1">
    <property type="nucleotide sequence ID" value="XM_013918023.2"/>
</dbReference>
<dbReference type="GeneID" id="106458499"/>
<keyword evidence="9" id="KW-0675">Receptor</keyword>
<evidence type="ECO:0000256" key="1">
    <source>
        <dbReference type="ARBA" id="ARBA00004189"/>
    </source>
</evidence>
<accession>A0ABM1B2I2</accession>
<dbReference type="Pfam" id="PF01130">
    <property type="entry name" value="CD36"/>
    <property type="match status" value="1"/>
</dbReference>
<evidence type="ECO:0000313" key="15">
    <source>
        <dbReference type="Proteomes" id="UP000694941"/>
    </source>
</evidence>
<evidence type="ECO:0000256" key="12">
    <source>
        <dbReference type="ARBA" id="ARBA00042244"/>
    </source>
</evidence>
<keyword evidence="6 14" id="KW-1133">Transmembrane helix</keyword>
<dbReference type="PANTHER" id="PTHR11923">
    <property type="entry name" value="SCAVENGER RECEPTOR CLASS B TYPE-1 SR-B1"/>
    <property type="match status" value="1"/>
</dbReference>
<evidence type="ECO:0000256" key="9">
    <source>
        <dbReference type="ARBA" id="ARBA00023170"/>
    </source>
</evidence>
<comment type="subcellular location">
    <subcellularLocation>
        <location evidence="2">Cell membrane</location>
        <topology evidence="2">Multi-pass membrane protein</topology>
    </subcellularLocation>
    <subcellularLocation>
        <location evidence="1">Membrane</location>
        <location evidence="1">Caveola</location>
        <topology evidence="1">Multi-pass membrane protein</topology>
    </subcellularLocation>
</comment>
<evidence type="ECO:0000256" key="8">
    <source>
        <dbReference type="ARBA" id="ARBA00023157"/>
    </source>
</evidence>
<feature type="region of interest" description="Disordered" evidence="13">
    <location>
        <begin position="241"/>
        <end position="261"/>
    </location>
</feature>
<evidence type="ECO:0000256" key="10">
    <source>
        <dbReference type="ARBA" id="ARBA00023180"/>
    </source>
</evidence>
<evidence type="ECO:0000256" key="13">
    <source>
        <dbReference type="SAM" id="MobiDB-lite"/>
    </source>
</evidence>